<evidence type="ECO:0000256" key="4">
    <source>
        <dbReference type="ARBA" id="ARBA00023004"/>
    </source>
</evidence>
<evidence type="ECO:0000259" key="6">
    <source>
        <dbReference type="PROSITE" id="PS51296"/>
    </source>
</evidence>
<accession>A0A6C2CML0</accession>
<evidence type="ECO:0000313" key="7">
    <source>
        <dbReference type="EMBL" id="TYC54255.1"/>
    </source>
</evidence>
<keyword evidence="2" id="KW-0479">Metal-binding</keyword>
<dbReference type="InterPro" id="IPR036922">
    <property type="entry name" value="Rieske_2Fe-2S_sf"/>
</dbReference>
<dbReference type="InterPro" id="IPR050584">
    <property type="entry name" value="Cholesterol_7-desaturase"/>
</dbReference>
<evidence type="ECO:0000256" key="2">
    <source>
        <dbReference type="ARBA" id="ARBA00022723"/>
    </source>
</evidence>
<dbReference type="PANTHER" id="PTHR21266:SF60">
    <property type="entry name" value="3-KETOSTEROID-9-ALPHA-MONOOXYGENASE, OXYGENASE COMPONENT"/>
    <property type="match status" value="1"/>
</dbReference>
<proteinExistence type="predicted"/>
<keyword evidence="8" id="KW-1185">Reference proteome</keyword>
<sequence>MEKKKMETSRSVTYLKNAWYVAALSSEVGAEGLFARKLLNTPVLIYRLKNGSPVALLDRCPHRFVPLSMGLREGDDVVCKYHGLKFDCSGACNHNPHGNGHIPRAARVRTFPLVERYGFLWIWPGDAPADEAKLPDVSPLTEGHPNGVGFTYMHRKTYYELITDNVMDLSHVDHLHGEIISTRGQLTPQVPQVKETDSTVATRWEWKQTPPIFILNQFLPEPMAEARHFVEVKFMAPTTVQLQIGATQDDSALDLAHCVGQYDLHTTTPESDGTTHYFFATRRNHLVDDADYNAAKIKGMHDAFVDEDGPYVDAQYVNIGNADLLSLNPVLLSSDVGAVRARRILRSVIADEVQRAQADAADTRSAARV</sequence>
<keyword evidence="7" id="KW-0223">Dioxygenase</keyword>
<dbReference type="Proteomes" id="UP000389128">
    <property type="component" value="Unassembled WGS sequence"/>
</dbReference>
<dbReference type="GO" id="GO:0051213">
    <property type="term" value="F:dioxygenase activity"/>
    <property type="evidence" value="ECO:0007669"/>
    <property type="project" value="UniProtKB-KW"/>
</dbReference>
<dbReference type="Pfam" id="PF19112">
    <property type="entry name" value="VanA_C"/>
    <property type="match status" value="1"/>
</dbReference>
<dbReference type="GO" id="GO:0046872">
    <property type="term" value="F:metal ion binding"/>
    <property type="evidence" value="ECO:0007669"/>
    <property type="project" value="UniProtKB-KW"/>
</dbReference>
<keyword evidence="5" id="KW-0411">Iron-sulfur</keyword>
<dbReference type="AlphaFoldDB" id="A0A6C2CML0"/>
<dbReference type="PROSITE" id="PS51296">
    <property type="entry name" value="RIESKE"/>
    <property type="match status" value="1"/>
</dbReference>
<keyword evidence="4" id="KW-0408">Iron</keyword>
<organism evidence="7 8">
    <name type="scientific">Zoogloea oleivorans</name>
    <dbReference type="NCBI Taxonomy" id="1552750"/>
    <lineage>
        <taxon>Bacteria</taxon>
        <taxon>Pseudomonadati</taxon>
        <taxon>Pseudomonadota</taxon>
        <taxon>Betaproteobacteria</taxon>
        <taxon>Rhodocyclales</taxon>
        <taxon>Zoogloeaceae</taxon>
        <taxon>Zoogloea</taxon>
    </lineage>
</organism>
<protein>
    <submittedName>
        <fullName evidence="7">Aromatic ring-hydroxylating dioxygenase subunit alpha</fullName>
    </submittedName>
</protein>
<reference evidence="7 8" key="1">
    <citation type="submission" date="2019-01" db="EMBL/GenBank/DDBJ databases">
        <title>Zoogloea oleivorans genome sequencing and assembly.</title>
        <authorList>
            <person name="Tancsics A."/>
            <person name="Farkas M."/>
            <person name="Kriszt B."/>
            <person name="Maroti G."/>
            <person name="Horvath B."/>
        </authorList>
    </citation>
    <scope>NUCLEOTIDE SEQUENCE [LARGE SCALE GENOMIC DNA]</scope>
    <source>
        <strain evidence="7 8">Buc</strain>
    </source>
</reference>
<dbReference type="EMBL" id="SDKK01000023">
    <property type="protein sequence ID" value="TYC54255.1"/>
    <property type="molecule type" value="Genomic_DNA"/>
</dbReference>
<comment type="caution">
    <text evidence="7">The sequence shown here is derived from an EMBL/GenBank/DDBJ whole genome shotgun (WGS) entry which is preliminary data.</text>
</comment>
<dbReference type="Pfam" id="PF00355">
    <property type="entry name" value="Rieske"/>
    <property type="match status" value="1"/>
</dbReference>
<evidence type="ECO:0000256" key="1">
    <source>
        <dbReference type="ARBA" id="ARBA00022714"/>
    </source>
</evidence>
<dbReference type="Gene3D" id="3.90.380.10">
    <property type="entry name" value="Naphthalene 1,2-dioxygenase Alpha Subunit, Chain A, domain 1"/>
    <property type="match status" value="1"/>
</dbReference>
<keyword evidence="1" id="KW-0001">2Fe-2S</keyword>
<dbReference type="PANTHER" id="PTHR21266">
    <property type="entry name" value="IRON-SULFUR DOMAIN CONTAINING PROTEIN"/>
    <property type="match status" value="1"/>
</dbReference>
<dbReference type="OrthoDB" id="9790995at2"/>
<evidence type="ECO:0000256" key="3">
    <source>
        <dbReference type="ARBA" id="ARBA00023002"/>
    </source>
</evidence>
<dbReference type="SUPFAM" id="SSF55961">
    <property type="entry name" value="Bet v1-like"/>
    <property type="match status" value="1"/>
</dbReference>
<feature type="domain" description="Rieske" evidence="6">
    <location>
        <begin position="19"/>
        <end position="122"/>
    </location>
</feature>
<dbReference type="SUPFAM" id="SSF50022">
    <property type="entry name" value="ISP domain"/>
    <property type="match status" value="1"/>
</dbReference>
<dbReference type="InterPro" id="IPR017941">
    <property type="entry name" value="Rieske_2Fe-2S"/>
</dbReference>
<evidence type="ECO:0000313" key="8">
    <source>
        <dbReference type="Proteomes" id="UP000389128"/>
    </source>
</evidence>
<dbReference type="InterPro" id="IPR044043">
    <property type="entry name" value="VanA_C_cat"/>
</dbReference>
<keyword evidence="3" id="KW-0560">Oxidoreductase</keyword>
<name>A0A6C2CML0_9RHOO</name>
<dbReference type="Gene3D" id="2.102.10.10">
    <property type="entry name" value="Rieske [2Fe-2S] iron-sulphur domain"/>
    <property type="match status" value="1"/>
</dbReference>
<gene>
    <name evidence="7" type="ORF">ETQ85_20010</name>
</gene>
<evidence type="ECO:0000256" key="5">
    <source>
        <dbReference type="ARBA" id="ARBA00023014"/>
    </source>
</evidence>
<dbReference type="GO" id="GO:0051537">
    <property type="term" value="F:2 iron, 2 sulfur cluster binding"/>
    <property type="evidence" value="ECO:0007669"/>
    <property type="project" value="UniProtKB-KW"/>
</dbReference>